<dbReference type="RefSeq" id="WP_169639370.1">
    <property type="nucleotide sequence ID" value="NZ_CP048788.1"/>
</dbReference>
<dbReference type="InterPro" id="IPR001387">
    <property type="entry name" value="Cro/C1-type_HTH"/>
</dbReference>
<dbReference type="AlphaFoldDB" id="A0A858STE2"/>
<dbReference type="KEGG" id="rpon:G3256_02670"/>
<dbReference type="EMBL" id="CP048788">
    <property type="protein sequence ID" value="QJF50146.1"/>
    <property type="molecule type" value="Genomic_DNA"/>
</dbReference>
<organism evidence="2 3">
    <name type="scientific">Roseobacter ponti</name>
    <dbReference type="NCBI Taxonomy" id="1891787"/>
    <lineage>
        <taxon>Bacteria</taxon>
        <taxon>Pseudomonadati</taxon>
        <taxon>Pseudomonadota</taxon>
        <taxon>Alphaproteobacteria</taxon>
        <taxon>Rhodobacterales</taxon>
        <taxon>Roseobacteraceae</taxon>
        <taxon>Roseobacter</taxon>
    </lineage>
</organism>
<dbReference type="SUPFAM" id="SSF47413">
    <property type="entry name" value="lambda repressor-like DNA-binding domains"/>
    <property type="match status" value="1"/>
</dbReference>
<dbReference type="Pfam" id="PF01381">
    <property type="entry name" value="HTH_3"/>
    <property type="match status" value="1"/>
</dbReference>
<dbReference type="PROSITE" id="PS50943">
    <property type="entry name" value="HTH_CROC1"/>
    <property type="match status" value="1"/>
</dbReference>
<feature type="domain" description="HTH cro/C1-type" evidence="1">
    <location>
        <begin position="13"/>
        <end position="67"/>
    </location>
</feature>
<sequence>MSHPVDVHVGRKLKQIRTIRRLSQTDVARELNLSFQQIQKYEIGSNRIAASRLYELSRILDVPTSYFFEGIEASPDAVKTRDPSLEIVSALASIRDDTIKSRIVTFIEDVSGVTVARQN</sequence>
<keyword evidence="3" id="KW-1185">Reference proteome</keyword>
<gene>
    <name evidence="2" type="ORF">G3256_02670</name>
</gene>
<evidence type="ECO:0000313" key="3">
    <source>
        <dbReference type="Proteomes" id="UP000503308"/>
    </source>
</evidence>
<dbReference type="GO" id="GO:0003677">
    <property type="term" value="F:DNA binding"/>
    <property type="evidence" value="ECO:0007669"/>
    <property type="project" value="InterPro"/>
</dbReference>
<dbReference type="Proteomes" id="UP000503308">
    <property type="component" value="Chromosome"/>
</dbReference>
<evidence type="ECO:0000313" key="2">
    <source>
        <dbReference type="EMBL" id="QJF50146.1"/>
    </source>
</evidence>
<accession>A0A858STE2</accession>
<reference evidence="2 3" key="1">
    <citation type="submission" date="2020-02" db="EMBL/GenBank/DDBJ databases">
        <title>Genome sequence of Roseobacter ponti.</title>
        <authorList>
            <person name="Hollensteiner J."/>
            <person name="Schneider D."/>
            <person name="Poehlein A."/>
            <person name="Daniel R."/>
        </authorList>
    </citation>
    <scope>NUCLEOTIDE SEQUENCE [LARGE SCALE GENOMIC DNA]</scope>
    <source>
        <strain evidence="2 3">DSM 106830</strain>
    </source>
</reference>
<name>A0A858STE2_9RHOB</name>
<dbReference type="InterPro" id="IPR010982">
    <property type="entry name" value="Lambda_DNA-bd_dom_sf"/>
</dbReference>
<dbReference type="SMART" id="SM00530">
    <property type="entry name" value="HTH_XRE"/>
    <property type="match status" value="1"/>
</dbReference>
<dbReference type="CDD" id="cd00093">
    <property type="entry name" value="HTH_XRE"/>
    <property type="match status" value="1"/>
</dbReference>
<dbReference type="Gene3D" id="1.10.260.40">
    <property type="entry name" value="lambda repressor-like DNA-binding domains"/>
    <property type="match status" value="1"/>
</dbReference>
<protein>
    <submittedName>
        <fullName evidence="2">Helix-turn-helix transcriptional regulator</fullName>
    </submittedName>
</protein>
<proteinExistence type="predicted"/>
<evidence type="ECO:0000259" key="1">
    <source>
        <dbReference type="PROSITE" id="PS50943"/>
    </source>
</evidence>